<proteinExistence type="predicted"/>
<accession>A0A6C0I194</accession>
<organism evidence="1">
    <name type="scientific">viral metagenome</name>
    <dbReference type="NCBI Taxonomy" id="1070528"/>
    <lineage>
        <taxon>unclassified sequences</taxon>
        <taxon>metagenomes</taxon>
        <taxon>organismal metagenomes</taxon>
    </lineage>
</organism>
<dbReference type="AlphaFoldDB" id="A0A6C0I194"/>
<evidence type="ECO:0008006" key="2">
    <source>
        <dbReference type="Google" id="ProtNLM"/>
    </source>
</evidence>
<protein>
    <recommendedName>
        <fullName evidence="2">Sulfotransferase domain-containing protein</fullName>
    </recommendedName>
</protein>
<dbReference type="SUPFAM" id="SSF52540">
    <property type="entry name" value="P-loop containing nucleoside triphosphate hydrolases"/>
    <property type="match status" value="1"/>
</dbReference>
<name>A0A6C0I194_9ZZZZ</name>
<dbReference type="InterPro" id="IPR027417">
    <property type="entry name" value="P-loop_NTPase"/>
</dbReference>
<dbReference type="Gene3D" id="3.40.50.300">
    <property type="entry name" value="P-loop containing nucleotide triphosphate hydrolases"/>
    <property type="match status" value="1"/>
</dbReference>
<dbReference type="EMBL" id="MN740059">
    <property type="protein sequence ID" value="QHT86137.1"/>
    <property type="molecule type" value="Genomic_DNA"/>
</dbReference>
<evidence type="ECO:0000313" key="1">
    <source>
        <dbReference type="EMBL" id="QHT86137.1"/>
    </source>
</evidence>
<reference evidence="1" key="1">
    <citation type="journal article" date="2020" name="Nature">
        <title>Giant virus diversity and host interactions through global metagenomics.</title>
        <authorList>
            <person name="Schulz F."/>
            <person name="Roux S."/>
            <person name="Paez-Espino D."/>
            <person name="Jungbluth S."/>
            <person name="Walsh D.A."/>
            <person name="Denef V.J."/>
            <person name="McMahon K.D."/>
            <person name="Konstantinidis K.T."/>
            <person name="Eloe-Fadrosh E.A."/>
            <person name="Kyrpides N.C."/>
            <person name="Woyke T."/>
        </authorList>
    </citation>
    <scope>NUCLEOTIDE SEQUENCE</scope>
    <source>
        <strain evidence="1">GVMAG-M-3300023184-184</strain>
    </source>
</reference>
<sequence>MESYTILGERNSGTHFLQYALKFNFHLNYEKGVKHFYGHSEFPEDTLDKTIYFCMVRDPVEWIDSLFKRLHHIPPENKKSIDNFIKNEWYSIYEEGEKNKQEIMEDRHIDTKERYKNIFEMRQVKHNYFLKTIQNKVKHFYIIRYEDLLHNYDTILNDIVDRFHLEKKTEIFHRVPKYKGTFNALYEKKPILLSSEIQEYIKKNVDLEQEQIFGYLLDCI</sequence>